<proteinExistence type="predicted"/>
<evidence type="ECO:0000256" key="1">
    <source>
        <dbReference type="SAM" id="Coils"/>
    </source>
</evidence>
<accession>A0A0F9EZK0</accession>
<dbReference type="AlphaFoldDB" id="A0A0F9EZK0"/>
<sequence length="110" mass="12623">MELKELIGEELFLKVSEKLDGHQVIIAAKDEKYVKDDGSLITKDKMNEVVTQRLNEVSEQKRILTESKDMLVAELDKLKSENKGNKELQKTIDDMKLEIAKKDEDIIFTG</sequence>
<name>A0A0F9EZK0_9ZZZZ</name>
<evidence type="ECO:0000313" key="2">
    <source>
        <dbReference type="EMBL" id="KKL79499.1"/>
    </source>
</evidence>
<gene>
    <name evidence="2" type="ORF">LCGC14_2014200</name>
</gene>
<dbReference type="EMBL" id="LAZR01023151">
    <property type="protein sequence ID" value="KKL79499.1"/>
    <property type="molecule type" value="Genomic_DNA"/>
</dbReference>
<protein>
    <submittedName>
        <fullName evidence="2">Uncharacterized protein</fullName>
    </submittedName>
</protein>
<organism evidence="2">
    <name type="scientific">marine sediment metagenome</name>
    <dbReference type="NCBI Taxonomy" id="412755"/>
    <lineage>
        <taxon>unclassified sequences</taxon>
        <taxon>metagenomes</taxon>
        <taxon>ecological metagenomes</taxon>
    </lineage>
</organism>
<feature type="non-terminal residue" evidence="2">
    <location>
        <position position="110"/>
    </location>
</feature>
<comment type="caution">
    <text evidence="2">The sequence shown here is derived from an EMBL/GenBank/DDBJ whole genome shotgun (WGS) entry which is preliminary data.</text>
</comment>
<reference evidence="2" key="1">
    <citation type="journal article" date="2015" name="Nature">
        <title>Complex archaea that bridge the gap between prokaryotes and eukaryotes.</title>
        <authorList>
            <person name="Spang A."/>
            <person name="Saw J.H."/>
            <person name="Jorgensen S.L."/>
            <person name="Zaremba-Niedzwiedzka K."/>
            <person name="Martijn J."/>
            <person name="Lind A.E."/>
            <person name="van Eijk R."/>
            <person name="Schleper C."/>
            <person name="Guy L."/>
            <person name="Ettema T.J."/>
        </authorList>
    </citation>
    <scope>NUCLEOTIDE SEQUENCE</scope>
</reference>
<feature type="coiled-coil region" evidence="1">
    <location>
        <begin position="61"/>
        <end position="105"/>
    </location>
</feature>
<keyword evidence="1" id="KW-0175">Coiled coil</keyword>